<protein>
    <submittedName>
        <fullName evidence="3">Arsenical pump-driving ATPase</fullName>
    </submittedName>
</protein>
<name>A0A944CPJ1_9BACI</name>
<sequence>MFQTFHPKYVVNTPYLFFTGKGGVGKTSTACATAVALADTGKKVLIVSTDPASNLQDVFDIEIGNDPVEVPSVPNLSACNIDPEESARQYREKVISPYRSALPESVVATMEEQLSGACTVEIAAFDEFSNLLTDQELISQYDHILFDTAPTGHTLRLLQLPTAWSSFLEESTHGASCLGPLSGLGEKKQMYSSTVKALSDPKMTTLILVTRPEPSSMLEAERASAELKEIGMENQVVIINGLLEKHIEEDRISKAFFDRQQSALAEMPARLKQVGMFAIPYVPFSLTGIGNLRHMFNSVTHSVEINEVELSEDRLHSLQDLVNDFAQRDMRIIFTMGKGGVGKTTIASAIAVGLAEKGIKVHLTTTDPAAHLDYAFQQKNAYNRLSISRLDPKKEVEAYKEAVLSQNKNQLNEEALAYLEEDLNSPCTEEIAVFQAFADIVEKSKDEVVVIDTAPTGHTLLLLNSAKSYHKEISRSTGTVSESVQNLLPKLRNPEETSVVIVTLPEATPVLEATRLRDDLKRASIEPQWWVINQSLYAQQTTDPILQSKAEAEKVWIKKVSEEIAEKTSIVPWQPEEKLGYDKMKDLINSSFSH</sequence>
<proteinExistence type="inferred from homology"/>
<dbReference type="Pfam" id="PF02374">
    <property type="entry name" value="ArsA_ATPase"/>
    <property type="match status" value="2"/>
</dbReference>
<keyword evidence="4" id="KW-1185">Reference proteome</keyword>
<gene>
    <name evidence="3" type="primary">arsA</name>
    <name evidence="3" type="ORF">DYI25_19245</name>
</gene>
<dbReference type="InterPro" id="IPR016300">
    <property type="entry name" value="ATPase_ArsA/GET3"/>
</dbReference>
<dbReference type="PIRSF" id="PIRSF001327">
    <property type="entry name" value="Arsenical_pump-driving_ATPase"/>
    <property type="match status" value="1"/>
</dbReference>
<comment type="caution">
    <text evidence="3">The sequence shown here is derived from an EMBL/GenBank/DDBJ whole genome shotgun (WGS) entry which is preliminary data.</text>
</comment>
<organism evidence="3 4">
    <name type="scientific">Mesobacillus boroniphilus</name>
    <dbReference type="NCBI Taxonomy" id="308892"/>
    <lineage>
        <taxon>Bacteria</taxon>
        <taxon>Bacillati</taxon>
        <taxon>Bacillota</taxon>
        <taxon>Bacilli</taxon>
        <taxon>Bacillales</taxon>
        <taxon>Bacillaceae</taxon>
        <taxon>Mesobacillus</taxon>
    </lineage>
</organism>
<dbReference type="GO" id="GO:0005524">
    <property type="term" value="F:ATP binding"/>
    <property type="evidence" value="ECO:0007669"/>
    <property type="project" value="InterPro"/>
</dbReference>
<dbReference type="PANTHER" id="PTHR10803:SF3">
    <property type="entry name" value="ATPASE GET3"/>
    <property type="match status" value="1"/>
</dbReference>
<evidence type="ECO:0000313" key="3">
    <source>
        <dbReference type="EMBL" id="MBS8266562.1"/>
    </source>
</evidence>
<evidence type="ECO:0000256" key="1">
    <source>
        <dbReference type="ARBA" id="ARBA00011040"/>
    </source>
</evidence>
<comment type="similarity">
    <text evidence="1">Belongs to the arsA ATPase family.</text>
</comment>
<accession>A0A944CPJ1</accession>
<dbReference type="InterPro" id="IPR025723">
    <property type="entry name" value="ArsA/GET3_ATPase-like"/>
</dbReference>
<dbReference type="InterPro" id="IPR027541">
    <property type="entry name" value="Ars_ATPase"/>
</dbReference>
<dbReference type="EMBL" id="QTKX01000003">
    <property type="protein sequence ID" value="MBS8266562.1"/>
    <property type="molecule type" value="Genomic_DNA"/>
</dbReference>
<evidence type="ECO:0000259" key="2">
    <source>
        <dbReference type="SMART" id="SM00382"/>
    </source>
</evidence>
<feature type="domain" description="AAA+ ATPase" evidence="2">
    <location>
        <begin position="12"/>
        <end position="233"/>
    </location>
</feature>
<dbReference type="InterPro" id="IPR003593">
    <property type="entry name" value="AAA+_ATPase"/>
</dbReference>
<feature type="domain" description="AAA+ ATPase" evidence="2">
    <location>
        <begin position="329"/>
        <end position="526"/>
    </location>
</feature>
<dbReference type="GO" id="GO:0015446">
    <property type="term" value="F:ATPase-coupled arsenite transmembrane transporter activity"/>
    <property type="evidence" value="ECO:0007669"/>
    <property type="project" value="InterPro"/>
</dbReference>
<dbReference type="NCBIfam" id="TIGR04291">
    <property type="entry name" value="arsen_driv_ArsA"/>
    <property type="match status" value="1"/>
</dbReference>
<dbReference type="NCBIfam" id="TIGR00345">
    <property type="entry name" value="GET3_arsA_TRC40"/>
    <property type="match status" value="1"/>
</dbReference>
<dbReference type="Proteomes" id="UP000761411">
    <property type="component" value="Unassembled WGS sequence"/>
</dbReference>
<dbReference type="SUPFAM" id="SSF52540">
    <property type="entry name" value="P-loop containing nucleoside triphosphate hydrolases"/>
    <property type="match status" value="2"/>
</dbReference>
<evidence type="ECO:0000313" key="4">
    <source>
        <dbReference type="Proteomes" id="UP000761411"/>
    </source>
</evidence>
<dbReference type="GO" id="GO:0016887">
    <property type="term" value="F:ATP hydrolysis activity"/>
    <property type="evidence" value="ECO:0007669"/>
    <property type="project" value="InterPro"/>
</dbReference>
<dbReference type="RefSeq" id="WP_213371966.1">
    <property type="nucleotide sequence ID" value="NZ_QTKX01000003.1"/>
</dbReference>
<reference evidence="3 4" key="1">
    <citation type="journal article" date="2021" name="Microorganisms">
        <title>Bacterial Dimethylsulfoniopropionate Biosynthesis in the East China Sea.</title>
        <authorList>
            <person name="Liu J."/>
            <person name="Zhang Y."/>
            <person name="Liu J."/>
            <person name="Zhong H."/>
            <person name="Williams B.T."/>
            <person name="Zheng Y."/>
            <person name="Curson A.R.J."/>
            <person name="Sun C."/>
            <person name="Sun H."/>
            <person name="Song D."/>
            <person name="Wagner Mackenzie B."/>
            <person name="Bermejo Martinez A."/>
            <person name="Todd J.D."/>
            <person name="Zhang X.H."/>
        </authorList>
    </citation>
    <scope>NUCLEOTIDE SEQUENCE [LARGE SCALE GENOMIC DNA]</scope>
    <source>
        <strain evidence="3 4">ESS08</strain>
    </source>
</reference>
<dbReference type="AlphaFoldDB" id="A0A944CPJ1"/>
<dbReference type="CDD" id="cd02035">
    <property type="entry name" value="ArsA"/>
    <property type="match status" value="2"/>
</dbReference>
<dbReference type="Gene3D" id="3.40.50.300">
    <property type="entry name" value="P-loop containing nucleotide triphosphate hydrolases"/>
    <property type="match status" value="2"/>
</dbReference>
<dbReference type="SMART" id="SM00382">
    <property type="entry name" value="AAA"/>
    <property type="match status" value="2"/>
</dbReference>
<dbReference type="InterPro" id="IPR027417">
    <property type="entry name" value="P-loop_NTPase"/>
</dbReference>
<dbReference type="PANTHER" id="PTHR10803">
    <property type="entry name" value="ARSENICAL PUMP-DRIVING ATPASE ARSENITE-TRANSLOCATING ATPASE"/>
    <property type="match status" value="1"/>
</dbReference>